<dbReference type="Proteomes" id="UP000321797">
    <property type="component" value="Unassembled WGS sequence"/>
</dbReference>
<dbReference type="InterPro" id="IPR010998">
    <property type="entry name" value="Integrase_recombinase_N"/>
</dbReference>
<keyword evidence="3" id="KW-0233">DNA recombination</keyword>
<evidence type="ECO:0000256" key="1">
    <source>
        <dbReference type="ARBA" id="ARBA00008857"/>
    </source>
</evidence>
<dbReference type="SUPFAM" id="SSF56349">
    <property type="entry name" value="DNA breaking-rejoining enzymes"/>
    <property type="match status" value="1"/>
</dbReference>
<evidence type="ECO:0000256" key="2">
    <source>
        <dbReference type="ARBA" id="ARBA00023125"/>
    </source>
</evidence>
<protein>
    <submittedName>
        <fullName evidence="5">Site-specific integrase</fullName>
    </submittedName>
</protein>
<sequence>MQQVARADRRRESCRRCRLHRTRDGGWPVSSIEKYQLRSGELRYKVRFRDAEGKQHQRKGFKTKKEAKLAASKVEVKVASGQWIDPRSGRVTVATIYADWLAGLAHVKATTKATRETTWAAHVEPRWAATAVGRIRPSQVRSWVGQMVADGAGVSTIENALGVLRGILAMAVEDRLIDSNPAAGVKPPRRMPKIKKFLTHKQVDLIVAEMDDAEDIAITTTLAYCGLRAGELAALRVQDVNFLRRRINVSRSVSDVRGQGLVWTATKTYENRSVPIPAFLLPLLSVQATGRSRDDLLFGDGQTPVRVNNWRRRVWHPALAAARKIDETIPKMTVHDLRATAISLAISAGASLKAVQLLAGHASAAVSADTYASLLPDDLDRVSAALERQRAAETGRDPGVTPQVGG</sequence>
<dbReference type="PROSITE" id="PS51898">
    <property type="entry name" value="TYR_RECOMBINASE"/>
    <property type="match status" value="1"/>
</dbReference>
<dbReference type="CDD" id="cd01189">
    <property type="entry name" value="INT_ICEBs1_C_like"/>
    <property type="match status" value="1"/>
</dbReference>
<dbReference type="InterPro" id="IPR013762">
    <property type="entry name" value="Integrase-like_cat_sf"/>
</dbReference>
<dbReference type="InterPro" id="IPR028259">
    <property type="entry name" value="AP2-like_int_N"/>
</dbReference>
<accession>A0A5C7YEH4</accession>
<proteinExistence type="inferred from homology"/>
<reference evidence="5 6" key="1">
    <citation type="submission" date="2018-09" db="EMBL/GenBank/DDBJ databases">
        <title>Metagenome Assembled Genomes from an Advanced Water Purification Facility.</title>
        <authorList>
            <person name="Stamps B.W."/>
            <person name="Spear J.R."/>
        </authorList>
    </citation>
    <scope>NUCLEOTIDE SEQUENCE [LARGE SCALE GENOMIC DNA]</scope>
    <source>
        <strain evidence="5">Bin_29_2</strain>
    </source>
</reference>
<evidence type="ECO:0000313" key="6">
    <source>
        <dbReference type="Proteomes" id="UP000321797"/>
    </source>
</evidence>
<evidence type="ECO:0000259" key="4">
    <source>
        <dbReference type="PROSITE" id="PS51898"/>
    </source>
</evidence>
<dbReference type="GO" id="GO:0003677">
    <property type="term" value="F:DNA binding"/>
    <property type="evidence" value="ECO:0007669"/>
    <property type="project" value="UniProtKB-KW"/>
</dbReference>
<dbReference type="GO" id="GO:0006310">
    <property type="term" value="P:DNA recombination"/>
    <property type="evidence" value="ECO:0007669"/>
    <property type="project" value="UniProtKB-KW"/>
</dbReference>
<dbReference type="Gene3D" id="1.10.443.10">
    <property type="entry name" value="Intergrase catalytic core"/>
    <property type="match status" value="1"/>
</dbReference>
<dbReference type="InterPro" id="IPR050090">
    <property type="entry name" value="Tyrosine_recombinase_XerCD"/>
</dbReference>
<dbReference type="Gene3D" id="1.10.150.130">
    <property type="match status" value="1"/>
</dbReference>
<organism evidence="5 6">
    <name type="scientific">Mycolicibacter arupensis</name>
    <dbReference type="NCBI Taxonomy" id="342002"/>
    <lineage>
        <taxon>Bacteria</taxon>
        <taxon>Bacillati</taxon>
        <taxon>Actinomycetota</taxon>
        <taxon>Actinomycetes</taxon>
        <taxon>Mycobacteriales</taxon>
        <taxon>Mycobacteriaceae</taxon>
        <taxon>Mycolicibacter</taxon>
    </lineage>
</organism>
<dbReference type="Pfam" id="PF14657">
    <property type="entry name" value="Arm-DNA-bind_4"/>
    <property type="match status" value="1"/>
</dbReference>
<gene>
    <name evidence="5" type="ORF">E6Q54_01475</name>
</gene>
<comment type="caution">
    <text evidence="5">The sequence shown here is derived from an EMBL/GenBank/DDBJ whole genome shotgun (WGS) entry which is preliminary data.</text>
</comment>
<dbReference type="EMBL" id="SSGD01000008">
    <property type="protein sequence ID" value="TXI59967.1"/>
    <property type="molecule type" value="Genomic_DNA"/>
</dbReference>
<dbReference type="Pfam" id="PF00589">
    <property type="entry name" value="Phage_integrase"/>
    <property type="match status" value="1"/>
</dbReference>
<dbReference type="PANTHER" id="PTHR30349:SF64">
    <property type="entry name" value="PROPHAGE INTEGRASE INTD-RELATED"/>
    <property type="match status" value="1"/>
</dbReference>
<dbReference type="InterPro" id="IPR011010">
    <property type="entry name" value="DNA_brk_join_enz"/>
</dbReference>
<dbReference type="AlphaFoldDB" id="A0A5C7YEH4"/>
<evidence type="ECO:0000313" key="5">
    <source>
        <dbReference type="EMBL" id="TXI59967.1"/>
    </source>
</evidence>
<name>A0A5C7YEH4_9MYCO</name>
<evidence type="ECO:0000256" key="3">
    <source>
        <dbReference type="ARBA" id="ARBA00023172"/>
    </source>
</evidence>
<dbReference type="PANTHER" id="PTHR30349">
    <property type="entry name" value="PHAGE INTEGRASE-RELATED"/>
    <property type="match status" value="1"/>
</dbReference>
<comment type="similarity">
    <text evidence="1">Belongs to the 'phage' integrase family.</text>
</comment>
<dbReference type="InterPro" id="IPR002104">
    <property type="entry name" value="Integrase_catalytic"/>
</dbReference>
<feature type="domain" description="Tyr recombinase" evidence="4">
    <location>
        <begin position="193"/>
        <end position="384"/>
    </location>
</feature>
<keyword evidence="2" id="KW-0238">DNA-binding</keyword>
<dbReference type="GO" id="GO:0015074">
    <property type="term" value="P:DNA integration"/>
    <property type="evidence" value="ECO:0007669"/>
    <property type="project" value="InterPro"/>
</dbReference>